<proteinExistence type="predicted"/>
<feature type="non-terminal residue" evidence="1">
    <location>
        <position position="298"/>
    </location>
</feature>
<reference evidence="1" key="1">
    <citation type="journal article" date="2016" name="Gigascience">
        <title>De novo construction of an expanded transcriptome assembly for the western tarnished plant bug, Lygus hesperus.</title>
        <authorList>
            <person name="Tassone E.E."/>
            <person name="Geib S.M."/>
            <person name="Hall B."/>
            <person name="Fabrick J.A."/>
            <person name="Brent C.S."/>
            <person name="Hull J.J."/>
        </authorList>
    </citation>
    <scope>NUCLEOTIDE SEQUENCE</scope>
</reference>
<sequence>MNSTGLEIADLGEIDILKNLTDEERSTIKSVHVYGSSRSPSEGASAFYITTNDEVFLAGFDSLVGKSCLKEVSGRRNGVLEKSVKEKELSKKSVRRIVVGDEFGAALTTSGDLYLWGNDLVLDGKIPAGLSLLALERHYDGAKCSYCSNKLEPRSDEPSLSMCIQAKCKGREGEIQNRVSSLPAPRSWTGLPLTVFGFPSSDSAPQPPDSLCQKCGVIRRLSYYVTTSNFNIVRCDRGHLFKGLFLKVYGSVVDIAAGKNFLLMQTSSNLIISGELGGQLSQLQSISNPDQVSFTKVS</sequence>
<dbReference type="InterPro" id="IPR009091">
    <property type="entry name" value="RCC1/BLIP-II"/>
</dbReference>
<accession>A0A146L6J0</accession>
<protein>
    <submittedName>
        <fullName evidence="1">Uncharacterized protein</fullName>
    </submittedName>
</protein>
<evidence type="ECO:0000313" key="1">
    <source>
        <dbReference type="EMBL" id="JAQ03409.1"/>
    </source>
</evidence>
<organism evidence="1">
    <name type="scientific">Lygus hesperus</name>
    <name type="common">Western plant bug</name>
    <dbReference type="NCBI Taxonomy" id="30085"/>
    <lineage>
        <taxon>Eukaryota</taxon>
        <taxon>Metazoa</taxon>
        <taxon>Ecdysozoa</taxon>
        <taxon>Arthropoda</taxon>
        <taxon>Hexapoda</taxon>
        <taxon>Insecta</taxon>
        <taxon>Pterygota</taxon>
        <taxon>Neoptera</taxon>
        <taxon>Paraneoptera</taxon>
        <taxon>Hemiptera</taxon>
        <taxon>Heteroptera</taxon>
        <taxon>Panheteroptera</taxon>
        <taxon>Cimicomorpha</taxon>
        <taxon>Miridae</taxon>
        <taxon>Mirini</taxon>
        <taxon>Lygus</taxon>
    </lineage>
</organism>
<gene>
    <name evidence="1" type="ORF">g.74222</name>
</gene>
<dbReference type="EMBL" id="GDHC01015220">
    <property type="protein sequence ID" value="JAQ03409.1"/>
    <property type="molecule type" value="Transcribed_RNA"/>
</dbReference>
<dbReference type="AlphaFoldDB" id="A0A146L6J0"/>
<dbReference type="SUPFAM" id="SSF50985">
    <property type="entry name" value="RCC1/BLIP-II"/>
    <property type="match status" value="1"/>
</dbReference>
<name>A0A146L6J0_LYGHE</name>